<protein>
    <submittedName>
        <fullName evidence="4">Prolyl oligopeptidase family serine peptidase</fullName>
    </submittedName>
</protein>
<feature type="domain" description="Peptidase S9 prolyl oligopeptidase catalytic" evidence="3">
    <location>
        <begin position="712"/>
        <end position="894"/>
    </location>
</feature>
<comment type="caution">
    <text evidence="4">The sequence shown here is derived from an EMBL/GenBank/DDBJ whole genome shotgun (WGS) entry which is preliminary data.</text>
</comment>
<organism evidence="4 5">
    <name type="scientific">Snuella lapsa</name>
    <dbReference type="NCBI Taxonomy" id="870481"/>
    <lineage>
        <taxon>Bacteria</taxon>
        <taxon>Pseudomonadati</taxon>
        <taxon>Bacteroidota</taxon>
        <taxon>Flavobacteriia</taxon>
        <taxon>Flavobacteriales</taxon>
        <taxon>Flavobacteriaceae</taxon>
        <taxon>Snuella</taxon>
    </lineage>
</organism>
<keyword evidence="2" id="KW-0732">Signal</keyword>
<dbReference type="RefSeq" id="WP_345006359.1">
    <property type="nucleotide sequence ID" value="NZ_BAABCY010000065.1"/>
</dbReference>
<dbReference type="InterPro" id="IPR001375">
    <property type="entry name" value="Peptidase_S9_cat"/>
</dbReference>
<evidence type="ECO:0000259" key="3">
    <source>
        <dbReference type="Pfam" id="PF00326"/>
    </source>
</evidence>
<dbReference type="Gene3D" id="2.120.10.30">
    <property type="entry name" value="TolB, C-terminal domain"/>
    <property type="match status" value="1"/>
</dbReference>
<reference evidence="5" key="1">
    <citation type="journal article" date="2019" name="Int. J. Syst. Evol. Microbiol.">
        <title>The Global Catalogue of Microorganisms (GCM) 10K type strain sequencing project: providing services to taxonomists for standard genome sequencing and annotation.</title>
        <authorList>
            <consortium name="The Broad Institute Genomics Platform"/>
            <consortium name="The Broad Institute Genome Sequencing Center for Infectious Disease"/>
            <person name="Wu L."/>
            <person name="Ma J."/>
        </authorList>
    </citation>
    <scope>NUCLEOTIDE SEQUENCE [LARGE SCALE GENOMIC DNA]</scope>
    <source>
        <strain evidence="5">JCM 17111</strain>
    </source>
</reference>
<accession>A0ABP6XY49</accession>
<evidence type="ECO:0000256" key="2">
    <source>
        <dbReference type="SAM" id="SignalP"/>
    </source>
</evidence>
<dbReference type="Proteomes" id="UP001500954">
    <property type="component" value="Unassembled WGS sequence"/>
</dbReference>
<dbReference type="Gene3D" id="3.40.50.1820">
    <property type="entry name" value="alpha/beta hydrolase"/>
    <property type="match status" value="1"/>
</dbReference>
<dbReference type="SUPFAM" id="SSF53474">
    <property type="entry name" value="alpha/beta-Hydrolases"/>
    <property type="match status" value="1"/>
</dbReference>
<feature type="chain" id="PRO_5046496052" evidence="2">
    <location>
        <begin position="29"/>
        <end position="920"/>
    </location>
</feature>
<dbReference type="InterPro" id="IPR029058">
    <property type="entry name" value="AB_hydrolase_fold"/>
</dbReference>
<evidence type="ECO:0000256" key="1">
    <source>
        <dbReference type="ARBA" id="ARBA00022801"/>
    </source>
</evidence>
<dbReference type="PANTHER" id="PTHR42776">
    <property type="entry name" value="SERINE PEPTIDASE S9 FAMILY MEMBER"/>
    <property type="match status" value="1"/>
</dbReference>
<evidence type="ECO:0000313" key="5">
    <source>
        <dbReference type="Proteomes" id="UP001500954"/>
    </source>
</evidence>
<name>A0ABP6XY49_9FLAO</name>
<gene>
    <name evidence="4" type="ORF">GCM10022395_23670</name>
</gene>
<dbReference type="EMBL" id="BAABCY010000065">
    <property type="protein sequence ID" value="GAA3573707.1"/>
    <property type="molecule type" value="Genomic_DNA"/>
</dbReference>
<dbReference type="InterPro" id="IPR011042">
    <property type="entry name" value="6-blade_b-propeller_TolB-like"/>
</dbReference>
<dbReference type="SUPFAM" id="SSF82171">
    <property type="entry name" value="DPP6 N-terminal domain-like"/>
    <property type="match status" value="1"/>
</dbReference>
<evidence type="ECO:0000313" key="4">
    <source>
        <dbReference type="EMBL" id="GAA3573707.1"/>
    </source>
</evidence>
<keyword evidence="1" id="KW-0378">Hydrolase</keyword>
<keyword evidence="5" id="KW-1185">Reference proteome</keyword>
<sequence>MYKTIFKRPNLIHLCCVCFSFFISSINAQDSLKLVFPKDYGKWESLTNYAISNDGNWIKYQVNTNHGDKATFLYNTITESTRKFNNTASSMFSDTESSKWFSYSHVPTGKEAKRIEKEKQKNKEPNKTSLINLHTNDSILLEDFVDFKFSNSGKFLAIKREKDKNQTLILKNLNTQKDVVFGNVKDFKWHPETEILAMNIETSDKKGNSIQLYDAIKKTLNVLDQHQVEYSNLMWFEKNNNLFVRRKVENKDYEEHSFELLIWKDLETKKSSLHIFSQNDFENFPLETRILSDRISISDNGSSIFFKIFSWNKKNVPNDIKERDSTLKDINGIESPDLEIWNSKDVVIIPAQKRSRMKDIESPQNAVWHVDKNTFVQLSDSLVEDVKIQQNNQVMLGLDGTPYDFDAMFGRPAYDAYTVNVLTGSRAKVLKNISKTWDVSPNNRFFVYLNDNHLYLFDINSSNSKNLTKNINATFINFDDDHPLPQKAAYGFAGWSKDSKSFFIYSEFDVWQVYTNNGDIRRITNGKEENIVYRILVLDQDQQYIDTKNIVYFSLFGKYTKKTGFASGVIGKGIKTLLYEDVSNARLTKAKYTNKMIFVKQSYEQSPNVFLTNGSFANTLQISNTNPFQKDYAWSKAELISYKNALGKEAQGILYYPADYTKGKKYPMITYIYEKLSRGLHRYKTPSKTDYYNTTVWTQNGYFVLNPDIDFIAGNPGVSSVKTLENAVASVLDLGDVDPKKIGLIGHSWGGYQAGYVPTQTNIFAASVAGAGLTNLISMNLAITPAFGGRPENDHFEVGQERMATAPWVSPENYIKNSSVMQIEKLNTPILFEVGDNDQNVNWAQGIEYYNAARRAAKPFVLLVYAKEGHGLKNDKNRIDYQQRILKWFGYFLKGEKAEDWIVKGIPYAEQQRRLKNKTL</sequence>
<dbReference type="PANTHER" id="PTHR42776:SF27">
    <property type="entry name" value="DIPEPTIDYL PEPTIDASE FAMILY MEMBER 6"/>
    <property type="match status" value="1"/>
</dbReference>
<dbReference type="Pfam" id="PF00326">
    <property type="entry name" value="Peptidase_S9"/>
    <property type="match status" value="1"/>
</dbReference>
<feature type="signal peptide" evidence="2">
    <location>
        <begin position="1"/>
        <end position="28"/>
    </location>
</feature>
<proteinExistence type="predicted"/>